<keyword evidence="1" id="KW-0812">Transmembrane</keyword>
<accession>A0AAD7K006</accession>
<organism evidence="2 3">
    <name type="scientific">Mycena metata</name>
    <dbReference type="NCBI Taxonomy" id="1033252"/>
    <lineage>
        <taxon>Eukaryota</taxon>
        <taxon>Fungi</taxon>
        <taxon>Dikarya</taxon>
        <taxon>Basidiomycota</taxon>
        <taxon>Agaricomycotina</taxon>
        <taxon>Agaricomycetes</taxon>
        <taxon>Agaricomycetidae</taxon>
        <taxon>Agaricales</taxon>
        <taxon>Marasmiineae</taxon>
        <taxon>Mycenaceae</taxon>
        <taxon>Mycena</taxon>
    </lineage>
</organism>
<keyword evidence="1" id="KW-0472">Membrane</keyword>
<feature type="transmembrane region" description="Helical" evidence="1">
    <location>
        <begin position="57"/>
        <end position="79"/>
    </location>
</feature>
<evidence type="ECO:0000256" key="1">
    <source>
        <dbReference type="SAM" id="Phobius"/>
    </source>
</evidence>
<feature type="transmembrane region" description="Helical" evidence="1">
    <location>
        <begin position="91"/>
        <end position="110"/>
    </location>
</feature>
<gene>
    <name evidence="2" type="ORF">B0H16DRAFT_42886</name>
</gene>
<keyword evidence="3" id="KW-1185">Reference proteome</keyword>
<dbReference type="Proteomes" id="UP001215598">
    <property type="component" value="Unassembled WGS sequence"/>
</dbReference>
<protein>
    <submittedName>
        <fullName evidence="2">Uncharacterized protein</fullName>
    </submittedName>
</protein>
<reference evidence="2" key="1">
    <citation type="submission" date="2023-03" db="EMBL/GenBank/DDBJ databases">
        <title>Massive genome expansion in bonnet fungi (Mycena s.s.) driven by repeated elements and novel gene families across ecological guilds.</title>
        <authorList>
            <consortium name="Lawrence Berkeley National Laboratory"/>
            <person name="Harder C.B."/>
            <person name="Miyauchi S."/>
            <person name="Viragh M."/>
            <person name="Kuo A."/>
            <person name="Thoen E."/>
            <person name="Andreopoulos B."/>
            <person name="Lu D."/>
            <person name="Skrede I."/>
            <person name="Drula E."/>
            <person name="Henrissat B."/>
            <person name="Morin E."/>
            <person name="Kohler A."/>
            <person name="Barry K."/>
            <person name="LaButti K."/>
            <person name="Morin E."/>
            <person name="Salamov A."/>
            <person name="Lipzen A."/>
            <person name="Mereny Z."/>
            <person name="Hegedus B."/>
            <person name="Baldrian P."/>
            <person name="Stursova M."/>
            <person name="Weitz H."/>
            <person name="Taylor A."/>
            <person name="Grigoriev I.V."/>
            <person name="Nagy L.G."/>
            <person name="Martin F."/>
            <person name="Kauserud H."/>
        </authorList>
    </citation>
    <scope>NUCLEOTIDE SEQUENCE</scope>
    <source>
        <strain evidence="2">CBHHK182m</strain>
    </source>
</reference>
<dbReference type="EMBL" id="JARKIB010000010">
    <property type="protein sequence ID" value="KAJ7775368.1"/>
    <property type="molecule type" value="Genomic_DNA"/>
</dbReference>
<keyword evidence="1" id="KW-1133">Transmembrane helix</keyword>
<evidence type="ECO:0000313" key="2">
    <source>
        <dbReference type="EMBL" id="KAJ7775368.1"/>
    </source>
</evidence>
<sequence length="145" mass="15464">MTTIAQTAANPPALARALPYAQSIASFTFSSLVSLSRAILSALAFVVLRIVAHPFPLLLYILAPGLVFVHIFLDVFVYFPYRAILYVADAIYPVYVFLGVACVAGALIGLSGRLAVLGATHVLLASNSAPPLLVDAPEEKPRKVR</sequence>
<dbReference type="AlphaFoldDB" id="A0AAD7K006"/>
<feature type="transmembrane region" description="Helical" evidence="1">
    <location>
        <begin position="27"/>
        <end position="50"/>
    </location>
</feature>
<proteinExistence type="predicted"/>
<evidence type="ECO:0000313" key="3">
    <source>
        <dbReference type="Proteomes" id="UP001215598"/>
    </source>
</evidence>
<name>A0AAD7K006_9AGAR</name>
<comment type="caution">
    <text evidence="2">The sequence shown here is derived from an EMBL/GenBank/DDBJ whole genome shotgun (WGS) entry which is preliminary data.</text>
</comment>